<dbReference type="Proteomes" id="UP000175616">
    <property type="component" value="Unassembled WGS sequence"/>
</dbReference>
<evidence type="ECO:0000313" key="8">
    <source>
        <dbReference type="Proteomes" id="UP000175616"/>
    </source>
</evidence>
<dbReference type="InterPro" id="IPR007792">
    <property type="entry name" value="T4SS_VirB3/TrbD/AvhB"/>
</dbReference>
<evidence type="ECO:0000256" key="5">
    <source>
        <dbReference type="SAM" id="Phobius"/>
    </source>
</evidence>
<organism evidence="7 9">
    <name type="scientific">Acidithiobacillus caldus</name>
    <dbReference type="NCBI Taxonomy" id="33059"/>
    <lineage>
        <taxon>Bacteria</taxon>
        <taxon>Pseudomonadati</taxon>
        <taxon>Pseudomonadota</taxon>
        <taxon>Acidithiobacillia</taxon>
        <taxon>Acidithiobacillales</taxon>
        <taxon>Acidithiobacillaceae</taxon>
        <taxon>Acidithiobacillus</taxon>
    </lineage>
</organism>
<comment type="subcellular location">
    <subcellularLocation>
        <location evidence="1">Membrane</location>
    </subcellularLocation>
</comment>
<dbReference type="GO" id="GO:0016020">
    <property type="term" value="C:membrane"/>
    <property type="evidence" value="ECO:0007669"/>
    <property type="project" value="UniProtKB-SubCell"/>
</dbReference>
<evidence type="ECO:0000313" key="6">
    <source>
        <dbReference type="EMBL" id="OFC37979.1"/>
    </source>
</evidence>
<proteinExistence type="predicted"/>
<keyword evidence="2 5" id="KW-0812">Transmembrane</keyword>
<protein>
    <recommendedName>
        <fullName evidence="10">Type IV secretion system protein VirB3</fullName>
    </recommendedName>
</protein>
<reference evidence="8 9" key="1">
    <citation type="submission" date="2016-06" db="EMBL/GenBank/DDBJ databases">
        <title>Gene turnover analysis identifies the evolutionary adaptation of the extremophile Acidithiobacillus caldus.</title>
        <authorList>
            <person name="Zhang X."/>
        </authorList>
    </citation>
    <scope>NUCLEOTIDE SEQUENCE [LARGE SCALE GENOMIC DNA]</scope>
    <source>
        <strain evidence="6 8">DX</strain>
        <strain evidence="7 9">S1</strain>
    </source>
</reference>
<evidence type="ECO:0000256" key="4">
    <source>
        <dbReference type="ARBA" id="ARBA00023136"/>
    </source>
</evidence>
<accession>A0A1E7YVK8</accession>
<evidence type="ECO:0000313" key="7">
    <source>
        <dbReference type="EMBL" id="OFC60490.1"/>
    </source>
</evidence>
<dbReference type="GeneID" id="92931953"/>
<evidence type="ECO:0000313" key="9">
    <source>
        <dbReference type="Proteomes" id="UP000175707"/>
    </source>
</evidence>
<dbReference type="EMBL" id="LZYE01000061">
    <property type="protein sequence ID" value="OFC37979.1"/>
    <property type="molecule type" value="Genomic_DNA"/>
</dbReference>
<evidence type="ECO:0000256" key="3">
    <source>
        <dbReference type="ARBA" id="ARBA00022989"/>
    </source>
</evidence>
<keyword evidence="3 5" id="KW-1133">Transmembrane helix</keyword>
<keyword evidence="4 5" id="KW-0472">Membrane</keyword>
<name>A0A1E7YVK8_9PROT</name>
<dbReference type="Pfam" id="PF05101">
    <property type="entry name" value="VirB3"/>
    <property type="match status" value="1"/>
</dbReference>
<dbReference type="Proteomes" id="UP000175707">
    <property type="component" value="Unassembled WGS sequence"/>
</dbReference>
<dbReference type="EMBL" id="LZYH01000529">
    <property type="protein sequence ID" value="OFC60490.1"/>
    <property type="molecule type" value="Genomic_DNA"/>
</dbReference>
<dbReference type="AlphaFoldDB" id="A0A1E7YVK8"/>
<gene>
    <name evidence="6" type="ORF">BAE27_03270</name>
    <name evidence="7" type="ORF">BAE30_08095</name>
</gene>
<feature type="transmembrane region" description="Helical" evidence="5">
    <location>
        <begin position="26"/>
        <end position="45"/>
    </location>
</feature>
<comment type="caution">
    <text evidence="7">The sequence shown here is derived from an EMBL/GenBank/DDBJ whole genome shotgun (WGS) entry which is preliminary data.</text>
</comment>
<dbReference type="RefSeq" id="WP_014003186.1">
    <property type="nucleotide sequence ID" value="NZ_LZYE01000061.1"/>
</dbReference>
<evidence type="ECO:0000256" key="2">
    <source>
        <dbReference type="ARBA" id="ARBA00022692"/>
    </source>
</evidence>
<sequence>MQTGQSRAERLRTSTVHRSVIGKRRVLGVPFGYTVLNFSGMFSLAWFSQEWPIAVLAIFNFFLMRMLFKKEPSAVEIWFRYRAQAERYEPWPHASVKDHRGKLIGHTKAW</sequence>
<evidence type="ECO:0000256" key="1">
    <source>
        <dbReference type="ARBA" id="ARBA00004370"/>
    </source>
</evidence>
<feature type="transmembrane region" description="Helical" evidence="5">
    <location>
        <begin position="51"/>
        <end position="68"/>
    </location>
</feature>
<evidence type="ECO:0008006" key="10">
    <source>
        <dbReference type="Google" id="ProtNLM"/>
    </source>
</evidence>